<dbReference type="InterPro" id="IPR057135">
    <property type="entry name" value="At4g27190-like_LRR"/>
</dbReference>
<evidence type="ECO:0000259" key="8">
    <source>
        <dbReference type="Pfam" id="PF23247"/>
    </source>
</evidence>
<keyword evidence="4" id="KW-0547">Nucleotide-binding</keyword>
<dbReference type="Pfam" id="PF23559">
    <property type="entry name" value="WHD_DRP"/>
    <property type="match status" value="1"/>
</dbReference>
<dbReference type="GO" id="GO:0006952">
    <property type="term" value="P:defense response"/>
    <property type="evidence" value="ECO:0007669"/>
    <property type="project" value="UniProtKB-KW"/>
</dbReference>
<dbReference type="EMBL" id="KZ664424">
    <property type="protein sequence ID" value="PPS05625.1"/>
    <property type="molecule type" value="Genomic_DNA"/>
</dbReference>
<dbReference type="GO" id="GO:0043531">
    <property type="term" value="F:ADP binding"/>
    <property type="evidence" value="ECO:0007669"/>
    <property type="project" value="InterPro"/>
</dbReference>
<dbReference type="SUPFAM" id="SSF52540">
    <property type="entry name" value="P-loop containing nucleoside triphosphate hydrolases"/>
    <property type="match status" value="1"/>
</dbReference>
<comment type="similarity">
    <text evidence="1">Belongs to the disease resistance NB-LRR family.</text>
</comment>
<accession>A0A2P5XQJ6</accession>
<dbReference type="FunFam" id="3.40.50.300:FF:001091">
    <property type="entry name" value="Probable disease resistance protein At1g61300"/>
    <property type="match status" value="1"/>
</dbReference>
<keyword evidence="2" id="KW-0433">Leucine-rich repeat</keyword>
<dbReference type="AlphaFoldDB" id="A0A2P5XQJ6"/>
<evidence type="ECO:0000313" key="10">
    <source>
        <dbReference type="EMBL" id="PPS05625.1"/>
    </source>
</evidence>
<dbReference type="InterPro" id="IPR058922">
    <property type="entry name" value="WHD_DRP"/>
</dbReference>
<evidence type="ECO:0000256" key="5">
    <source>
        <dbReference type="ARBA" id="ARBA00022821"/>
    </source>
</evidence>
<dbReference type="InterPro" id="IPR001611">
    <property type="entry name" value="Leu-rich_rpt"/>
</dbReference>
<protein>
    <submittedName>
        <fullName evidence="10">Uncharacterized protein</fullName>
    </submittedName>
</protein>
<dbReference type="InterPro" id="IPR036388">
    <property type="entry name" value="WH-like_DNA-bd_sf"/>
</dbReference>
<dbReference type="OrthoDB" id="1926275at2759"/>
<organism evidence="10 11">
    <name type="scientific">Gossypium barbadense</name>
    <name type="common">Sea Island cotton</name>
    <name type="synonym">Hibiscus barbadensis</name>
    <dbReference type="NCBI Taxonomy" id="3634"/>
    <lineage>
        <taxon>Eukaryota</taxon>
        <taxon>Viridiplantae</taxon>
        <taxon>Streptophyta</taxon>
        <taxon>Embryophyta</taxon>
        <taxon>Tracheophyta</taxon>
        <taxon>Spermatophyta</taxon>
        <taxon>Magnoliopsida</taxon>
        <taxon>eudicotyledons</taxon>
        <taxon>Gunneridae</taxon>
        <taxon>Pentapetalae</taxon>
        <taxon>rosids</taxon>
        <taxon>malvids</taxon>
        <taxon>Malvales</taxon>
        <taxon>Malvaceae</taxon>
        <taxon>Malvoideae</taxon>
        <taxon>Gossypium</taxon>
    </lineage>
</organism>
<dbReference type="InterPro" id="IPR027417">
    <property type="entry name" value="P-loop_NTPase"/>
</dbReference>
<dbReference type="SMART" id="SM00369">
    <property type="entry name" value="LRR_TYP"/>
    <property type="match status" value="4"/>
</dbReference>
<gene>
    <name evidence="10" type="ORF">GOBAR_AA15024</name>
</gene>
<evidence type="ECO:0000259" key="7">
    <source>
        <dbReference type="Pfam" id="PF00931"/>
    </source>
</evidence>
<feature type="domain" description="Disease resistance protein winged helix" evidence="9">
    <location>
        <begin position="396"/>
        <end position="463"/>
    </location>
</feature>
<dbReference type="PROSITE" id="PS51450">
    <property type="entry name" value="LRR"/>
    <property type="match status" value="2"/>
</dbReference>
<dbReference type="Pfam" id="PF23247">
    <property type="entry name" value="LRR_RPS2"/>
    <property type="match status" value="1"/>
</dbReference>
<name>A0A2P5XQJ6_GOSBA</name>
<dbReference type="Gene3D" id="3.40.50.300">
    <property type="entry name" value="P-loop containing nucleotide triphosphate hydrolases"/>
    <property type="match status" value="1"/>
</dbReference>
<evidence type="ECO:0000313" key="11">
    <source>
        <dbReference type="Proteomes" id="UP000239757"/>
    </source>
</evidence>
<dbReference type="InterPro" id="IPR050905">
    <property type="entry name" value="Plant_NBS-LRR"/>
</dbReference>
<dbReference type="PRINTS" id="PR00364">
    <property type="entry name" value="DISEASERSIST"/>
</dbReference>
<dbReference type="PANTHER" id="PTHR33463:SF217">
    <property type="entry name" value="DISEASE RESISTANCE PROTEIN RPS2-LIKE"/>
    <property type="match status" value="1"/>
</dbReference>
<feature type="domain" description="Disease resistance protein At4g27190-like leucine-rich repeats" evidence="8">
    <location>
        <begin position="796"/>
        <end position="901"/>
    </location>
</feature>
<evidence type="ECO:0000259" key="9">
    <source>
        <dbReference type="Pfam" id="PF23559"/>
    </source>
</evidence>
<dbReference type="PANTHER" id="PTHR33463">
    <property type="entry name" value="NB-ARC DOMAIN-CONTAINING PROTEIN-RELATED"/>
    <property type="match status" value="1"/>
</dbReference>
<dbReference type="Gene3D" id="1.10.10.10">
    <property type="entry name" value="Winged helix-like DNA-binding domain superfamily/Winged helix DNA-binding domain"/>
    <property type="match status" value="1"/>
</dbReference>
<dbReference type="Pfam" id="PF00931">
    <property type="entry name" value="NB-ARC"/>
    <property type="match status" value="1"/>
</dbReference>
<sequence>MDALIGPILDVIKFIGRNASKYLKYQKKFTEYVDDFNQARADLRAKEADFQQQLEDEHHFGKTPKQEIKRWFEKVEQKLGHAQHVEDKISKGKYLFRSCLGKLVDGATQAMKEVYAEGNFSGGLVVNDPSTIAVNLPTPEVVGATNVREEIYQYLMGDAVGLIGVWGMGGIGKTTIMKDVHNRLLRESKFRKLIWVTVSQDFDIRRLQSNIASQLKRNLSDDEDIIVRAGQLSEMLRGQMRYVLILDDVWRSFSLEDVGILEPTTNNRCKLVLTTRSERVVESMGFKKVKVPCFSMDEAMNLFSSKVGQDMLPNPTLESLMELAVRECGGLPLAIVTLAGCMRGKSDPCMWEDAIEELRGNIRNINDMEDKVYGCLKFSYDRQQRIDQDCLLYCALYPEDDEIDKDEIIEKWMEEGLIDGLGSRKAMEGSGHSILQKLEENCLLERVQDRSCIKMHDLVRDMALHITRKRFLVKAGMQLEEVPNMEEWGEDLEKVSLMCNSISTIPQTMKCLKFPKLTTLLLSWNELKEIPESFFEHFPNLEIIDLSRNCFESLPNSISSLEKLTVLLLRGCWDLKSLPCLSKLQALKKLDLGGSGIEKIPQGLEMLVNLRYLNLRRTIRLTGIPTGTLSKLCRLQYLAIHFKLESAEELRELNKLEVFEGWFHNLCGLNTFASKRKTLYKFSILVSEITSVRPLVFSNVVRFKGIKIDVGDEIILPYGIKELSVLECRGVRSINDIGLRDATDLKKCELRGCSELESVISSHCDQLQKLESLDLIELENLKVIVEVGAGESSVGRFSSLKEITLWNCDKIKKLFSADWVLSNLEVMDVRYCSELEEIITESEKKRLGSGNETIKFPFPKLRRLELWRLVQLQRICSENGVMVCDSLLSITISDCPKLKRIPLYLPQLEIDDEEELSPPKSLQIIQVRPLDWWEAVEWEHPNLNIKSVVRPLVQVVEWD</sequence>
<dbReference type="Gene3D" id="3.80.10.10">
    <property type="entry name" value="Ribonuclease Inhibitor"/>
    <property type="match status" value="2"/>
</dbReference>
<dbReference type="GO" id="GO:0005524">
    <property type="term" value="F:ATP binding"/>
    <property type="evidence" value="ECO:0007669"/>
    <property type="project" value="UniProtKB-KW"/>
</dbReference>
<keyword evidence="6" id="KW-0067">ATP-binding</keyword>
<evidence type="ECO:0000256" key="1">
    <source>
        <dbReference type="ARBA" id="ARBA00008894"/>
    </source>
</evidence>
<dbReference type="Gene3D" id="1.10.8.430">
    <property type="entry name" value="Helical domain of apoptotic protease-activating factors"/>
    <property type="match status" value="1"/>
</dbReference>
<dbReference type="SUPFAM" id="SSF52058">
    <property type="entry name" value="L domain-like"/>
    <property type="match status" value="1"/>
</dbReference>
<dbReference type="InterPro" id="IPR002182">
    <property type="entry name" value="NB-ARC"/>
</dbReference>
<feature type="domain" description="NB-ARC" evidence="7">
    <location>
        <begin position="149"/>
        <end position="310"/>
    </location>
</feature>
<keyword evidence="3" id="KW-0677">Repeat</keyword>
<evidence type="ECO:0000256" key="2">
    <source>
        <dbReference type="ARBA" id="ARBA00022614"/>
    </source>
</evidence>
<reference evidence="10 11" key="1">
    <citation type="submission" date="2015-01" db="EMBL/GenBank/DDBJ databases">
        <title>Genome of allotetraploid Gossypium barbadense reveals genomic plasticity and fiber elongation in cotton evolution.</title>
        <authorList>
            <person name="Chen X."/>
            <person name="Liu X."/>
            <person name="Zhao B."/>
            <person name="Zheng H."/>
            <person name="Hu Y."/>
            <person name="Lu G."/>
            <person name="Yang C."/>
            <person name="Chen J."/>
            <person name="Shan C."/>
            <person name="Zhang L."/>
            <person name="Zhou Y."/>
            <person name="Wang L."/>
            <person name="Guo W."/>
            <person name="Bai Y."/>
            <person name="Ruan J."/>
            <person name="Shangguan X."/>
            <person name="Mao Y."/>
            <person name="Jiang J."/>
            <person name="Zhu Y."/>
            <person name="Lei J."/>
            <person name="Kang H."/>
            <person name="Chen S."/>
            <person name="He X."/>
            <person name="Wang R."/>
            <person name="Wang Y."/>
            <person name="Chen J."/>
            <person name="Wang L."/>
            <person name="Yu S."/>
            <person name="Wang B."/>
            <person name="Wei J."/>
            <person name="Song S."/>
            <person name="Lu X."/>
            <person name="Gao Z."/>
            <person name="Gu W."/>
            <person name="Deng X."/>
            <person name="Ma D."/>
            <person name="Wang S."/>
            <person name="Liang W."/>
            <person name="Fang L."/>
            <person name="Cai C."/>
            <person name="Zhu X."/>
            <person name="Zhou B."/>
            <person name="Zhang Y."/>
            <person name="Chen Z."/>
            <person name="Xu S."/>
            <person name="Zhu R."/>
            <person name="Wang S."/>
            <person name="Zhang T."/>
            <person name="Zhao G."/>
        </authorList>
    </citation>
    <scope>NUCLEOTIDE SEQUENCE [LARGE SCALE GENOMIC DNA]</scope>
    <source>
        <strain evidence="11">cv. Xinhai21</strain>
        <tissue evidence="10">Leaf</tissue>
    </source>
</reference>
<dbReference type="InterPro" id="IPR003591">
    <property type="entry name" value="Leu-rich_rpt_typical-subtyp"/>
</dbReference>
<evidence type="ECO:0000256" key="4">
    <source>
        <dbReference type="ARBA" id="ARBA00022741"/>
    </source>
</evidence>
<dbReference type="Proteomes" id="UP000239757">
    <property type="component" value="Unassembled WGS sequence"/>
</dbReference>
<evidence type="ECO:0000256" key="6">
    <source>
        <dbReference type="ARBA" id="ARBA00022840"/>
    </source>
</evidence>
<dbReference type="Pfam" id="PF13855">
    <property type="entry name" value="LRR_8"/>
    <property type="match status" value="1"/>
</dbReference>
<dbReference type="InterPro" id="IPR032675">
    <property type="entry name" value="LRR_dom_sf"/>
</dbReference>
<proteinExistence type="inferred from homology"/>
<evidence type="ECO:0000256" key="3">
    <source>
        <dbReference type="ARBA" id="ARBA00022737"/>
    </source>
</evidence>
<dbReference type="FunFam" id="1.10.10.10:FF:000322">
    <property type="entry name" value="Probable disease resistance protein At1g63360"/>
    <property type="match status" value="1"/>
</dbReference>
<keyword evidence="5" id="KW-0611">Plant defense</keyword>
<dbReference type="InterPro" id="IPR042197">
    <property type="entry name" value="Apaf_helical"/>
</dbReference>